<dbReference type="KEGG" id="fmr:Fuma_00375"/>
<organism evidence="1 2">
    <name type="scientific">Fuerstiella marisgermanici</name>
    <dbReference type="NCBI Taxonomy" id="1891926"/>
    <lineage>
        <taxon>Bacteria</taxon>
        <taxon>Pseudomonadati</taxon>
        <taxon>Planctomycetota</taxon>
        <taxon>Planctomycetia</taxon>
        <taxon>Planctomycetales</taxon>
        <taxon>Planctomycetaceae</taxon>
        <taxon>Fuerstiella</taxon>
    </lineage>
</organism>
<protein>
    <submittedName>
        <fullName evidence="1">Uncharacterized protein</fullName>
    </submittedName>
</protein>
<dbReference type="AlphaFoldDB" id="A0A1P8W9R5"/>
<proteinExistence type="predicted"/>
<sequence length="65" mass="7675">MHGATLSKWRVQEADWIFVFCERQGVSRQSCGNCFCGYRPAVHLHRYLASLRRERTQIDSMSEIR</sequence>
<evidence type="ECO:0000313" key="2">
    <source>
        <dbReference type="Proteomes" id="UP000187735"/>
    </source>
</evidence>
<keyword evidence="2" id="KW-1185">Reference proteome</keyword>
<reference evidence="1 2" key="1">
    <citation type="journal article" date="2016" name="Front. Microbiol.">
        <title>Fuerstia marisgermanicae gen. nov., sp. nov., an Unusual Member of the Phylum Planctomycetes from the German Wadden Sea.</title>
        <authorList>
            <person name="Kohn T."/>
            <person name="Heuer A."/>
            <person name="Jogler M."/>
            <person name="Vollmers J."/>
            <person name="Boedeker C."/>
            <person name="Bunk B."/>
            <person name="Rast P."/>
            <person name="Borchert D."/>
            <person name="Glockner I."/>
            <person name="Freese H.M."/>
            <person name="Klenk H.P."/>
            <person name="Overmann J."/>
            <person name="Kaster A.K."/>
            <person name="Rohde M."/>
            <person name="Wiegand S."/>
            <person name="Jogler C."/>
        </authorList>
    </citation>
    <scope>NUCLEOTIDE SEQUENCE [LARGE SCALE GENOMIC DNA]</scope>
    <source>
        <strain evidence="1 2">NH11</strain>
    </source>
</reference>
<gene>
    <name evidence="1" type="ORF">Fuma_00375</name>
</gene>
<accession>A0A1P8W9R5</accession>
<dbReference type="Proteomes" id="UP000187735">
    <property type="component" value="Chromosome"/>
</dbReference>
<dbReference type="EMBL" id="CP017641">
    <property type="protein sequence ID" value="APZ90791.1"/>
    <property type="molecule type" value="Genomic_DNA"/>
</dbReference>
<evidence type="ECO:0000313" key="1">
    <source>
        <dbReference type="EMBL" id="APZ90791.1"/>
    </source>
</evidence>
<name>A0A1P8W9R5_9PLAN</name>